<dbReference type="GO" id="GO:0046872">
    <property type="term" value="F:metal ion binding"/>
    <property type="evidence" value="ECO:0007669"/>
    <property type="project" value="UniProtKB-KW"/>
</dbReference>
<evidence type="ECO:0000256" key="6">
    <source>
        <dbReference type="ARBA" id="ARBA00023002"/>
    </source>
</evidence>
<dbReference type="InterPro" id="IPR032862">
    <property type="entry name" value="ALKBH6"/>
</dbReference>
<evidence type="ECO:0000256" key="4">
    <source>
        <dbReference type="ARBA" id="ARBA00022723"/>
    </source>
</evidence>
<keyword evidence="5" id="KW-0223">Dioxygenase</keyword>
<accession>A0A7E4V9M9</accession>
<comment type="subcellular location">
    <subcellularLocation>
        <location evidence="2">Nucleus</location>
    </subcellularLocation>
</comment>
<dbReference type="PANTHER" id="PTHR46030">
    <property type="entry name" value="ALPHA-KETOGLUTARATE-DEPENDENT DIOXYGENASE ALKB HOMOLOG 6"/>
    <property type="match status" value="1"/>
</dbReference>
<name>A0A7E4V9M9_PANRE</name>
<reference evidence="11" key="2">
    <citation type="submission" date="2020-10" db="UniProtKB">
        <authorList>
            <consortium name="WormBaseParasite"/>
        </authorList>
    </citation>
    <scope>IDENTIFICATION</scope>
</reference>
<keyword evidence="10" id="KW-1185">Reference proteome</keyword>
<dbReference type="AlphaFoldDB" id="A0A7E4V9M9"/>
<dbReference type="SUPFAM" id="SSF51197">
    <property type="entry name" value="Clavaminate synthase-like"/>
    <property type="match status" value="1"/>
</dbReference>
<reference evidence="10" key="1">
    <citation type="journal article" date="2013" name="Genetics">
        <title>The draft genome and transcriptome of Panagrellus redivivus are shaped by the harsh demands of a free-living lifestyle.</title>
        <authorList>
            <person name="Srinivasan J."/>
            <person name="Dillman A.R."/>
            <person name="Macchietto M.G."/>
            <person name="Heikkinen L."/>
            <person name="Lakso M."/>
            <person name="Fracchia K.M."/>
            <person name="Antoshechkin I."/>
            <person name="Mortazavi A."/>
            <person name="Wong G."/>
            <person name="Sternberg P.W."/>
        </authorList>
    </citation>
    <scope>NUCLEOTIDE SEQUENCE [LARGE SCALE GENOMIC DNA]</scope>
    <source>
        <strain evidence="10">MT8872</strain>
    </source>
</reference>
<dbReference type="InterPro" id="IPR027450">
    <property type="entry name" value="AlkB-like"/>
</dbReference>
<evidence type="ECO:0000256" key="8">
    <source>
        <dbReference type="ARBA" id="ARBA00023242"/>
    </source>
</evidence>
<evidence type="ECO:0000256" key="1">
    <source>
        <dbReference type="ARBA" id="ARBA00001954"/>
    </source>
</evidence>
<dbReference type="WBParaSite" id="Pan_g18300.t1">
    <property type="protein sequence ID" value="Pan_g18300.t1"/>
    <property type="gene ID" value="Pan_g18300"/>
</dbReference>
<keyword evidence="7" id="KW-0408">Iron</keyword>
<proteinExistence type="inferred from homology"/>
<dbReference type="PROSITE" id="PS51471">
    <property type="entry name" value="FE2OG_OXY"/>
    <property type="match status" value="1"/>
</dbReference>
<evidence type="ECO:0000256" key="3">
    <source>
        <dbReference type="ARBA" id="ARBA00007879"/>
    </source>
</evidence>
<evidence type="ECO:0000313" key="11">
    <source>
        <dbReference type="WBParaSite" id="Pan_g18300.t1"/>
    </source>
</evidence>
<evidence type="ECO:0000256" key="2">
    <source>
        <dbReference type="ARBA" id="ARBA00004123"/>
    </source>
</evidence>
<keyword evidence="4" id="KW-0479">Metal-binding</keyword>
<dbReference type="Pfam" id="PF13532">
    <property type="entry name" value="2OG-FeII_Oxy_2"/>
    <property type="match status" value="1"/>
</dbReference>
<dbReference type="GO" id="GO:0005634">
    <property type="term" value="C:nucleus"/>
    <property type="evidence" value="ECO:0007669"/>
    <property type="project" value="UniProtKB-SubCell"/>
</dbReference>
<keyword evidence="8" id="KW-0539">Nucleus</keyword>
<evidence type="ECO:0000259" key="9">
    <source>
        <dbReference type="PROSITE" id="PS51471"/>
    </source>
</evidence>
<organism evidence="10 11">
    <name type="scientific">Panagrellus redivivus</name>
    <name type="common">Microworm</name>
    <dbReference type="NCBI Taxonomy" id="6233"/>
    <lineage>
        <taxon>Eukaryota</taxon>
        <taxon>Metazoa</taxon>
        <taxon>Ecdysozoa</taxon>
        <taxon>Nematoda</taxon>
        <taxon>Chromadorea</taxon>
        <taxon>Rhabditida</taxon>
        <taxon>Tylenchina</taxon>
        <taxon>Panagrolaimomorpha</taxon>
        <taxon>Panagrolaimoidea</taxon>
        <taxon>Panagrolaimidae</taxon>
        <taxon>Panagrellus</taxon>
    </lineage>
</organism>
<dbReference type="Proteomes" id="UP000492821">
    <property type="component" value="Unassembled WGS sequence"/>
</dbReference>
<evidence type="ECO:0000256" key="7">
    <source>
        <dbReference type="ARBA" id="ARBA00023004"/>
    </source>
</evidence>
<dbReference type="InterPro" id="IPR005123">
    <property type="entry name" value="Oxoglu/Fe-dep_dioxygenase_dom"/>
</dbReference>
<comment type="similarity">
    <text evidence="3">Belongs to the alkB family.</text>
</comment>
<feature type="domain" description="Fe2OG dioxygenase" evidence="9">
    <location>
        <begin position="119"/>
        <end position="241"/>
    </location>
</feature>
<dbReference type="GO" id="GO:0051213">
    <property type="term" value="F:dioxygenase activity"/>
    <property type="evidence" value="ECO:0007669"/>
    <property type="project" value="UniProtKB-KW"/>
</dbReference>
<evidence type="ECO:0000313" key="10">
    <source>
        <dbReference type="Proteomes" id="UP000492821"/>
    </source>
</evidence>
<dbReference type="InterPro" id="IPR037151">
    <property type="entry name" value="AlkB-like_sf"/>
</dbReference>
<sequence>MASGDVQDTSVEKISDLELPATSSVPRSLNALDFVVKNAPPTICYIPNFIDTDFEDILINHVNDAPKPKWEFLKNRRLQNWGGIVGKKSLIADNSMPDWLNIVIDRIMEVENTFPESNRPNHVLVNEYLPGQGIMPHTDGPAFFPTVCTVSLGSHTLLDLFEPWDEKNPKAFPERYVGSMLLQPRSLILIRGEAYESHLHGIADRTADEITEKIFNRPAKLTPGIGLERGTRISLTIRNVPNVNTKLMNSLFGRK</sequence>
<evidence type="ECO:0000256" key="5">
    <source>
        <dbReference type="ARBA" id="ARBA00022964"/>
    </source>
</evidence>
<protein>
    <submittedName>
        <fullName evidence="11">Fe2OG dioxygenase domain-containing protein</fullName>
    </submittedName>
</protein>
<dbReference type="Gene3D" id="2.60.120.590">
    <property type="entry name" value="Alpha-ketoglutarate-dependent dioxygenase AlkB-like"/>
    <property type="match status" value="1"/>
</dbReference>
<dbReference type="PANTHER" id="PTHR46030:SF1">
    <property type="entry name" value="ALPHA-KETOGLUTARATE-DEPENDENT DIOXYGENASE ALKB HOMOLOG 6"/>
    <property type="match status" value="1"/>
</dbReference>
<comment type="cofactor">
    <cofactor evidence="1">
        <name>Fe(2+)</name>
        <dbReference type="ChEBI" id="CHEBI:29033"/>
    </cofactor>
</comment>
<keyword evidence="6" id="KW-0560">Oxidoreductase</keyword>